<dbReference type="Pfam" id="PF12146">
    <property type="entry name" value="Hydrolase_4"/>
    <property type="match status" value="1"/>
</dbReference>
<keyword evidence="2" id="KW-0378">Hydrolase</keyword>
<keyword evidence="3" id="KW-1185">Reference proteome</keyword>
<dbReference type="OrthoDB" id="9801217at2"/>
<reference evidence="2 3" key="1">
    <citation type="submission" date="2019-02" db="EMBL/GenBank/DDBJ databases">
        <title>Genome sequence of the sea-ice species Brumimicrobium glaciale.</title>
        <authorList>
            <person name="Bowman J.P."/>
        </authorList>
    </citation>
    <scope>NUCLEOTIDE SEQUENCE [LARGE SCALE GENOMIC DNA]</scope>
    <source>
        <strain evidence="2 3">IC156</strain>
    </source>
</reference>
<evidence type="ECO:0000313" key="3">
    <source>
        <dbReference type="Proteomes" id="UP000293952"/>
    </source>
</evidence>
<dbReference type="Gene3D" id="3.40.50.1820">
    <property type="entry name" value="alpha/beta hydrolase"/>
    <property type="match status" value="1"/>
</dbReference>
<proteinExistence type="predicted"/>
<accession>A0A4Q4KME5</accession>
<gene>
    <name evidence="2" type="ORF">ERX46_04145</name>
</gene>
<sequence length="311" mass="35668">MDLNKDYSSQTIQLKPDYEGEVTATLISSKFNRGNRKSVLYIHGYIDYFFQAHLGEEFNAHDFDFYAIDLRKYGRSLLKHQHPNYCKDIAEYFEEISITIRQINESSDGDIFLLGHSTGGLIASNYMNYGQEKDLIKALILNSPFLDFNLTSIEKNLALIISKPIAGFFPYGKISGALSPAYAESIHKDFHGEWNFNLDWKPIKGFPTYFKWILAIRTAQNKLKESNIKVPILVMHSSSSARLSKYSEKATHQDIVLNINDIKSRGVNLGDKMTMLAIENGLHDLFLSAENVRNKTFKQMFSWLKSIDHKE</sequence>
<name>A0A4Q4KME5_9FLAO</name>
<dbReference type="GO" id="GO:0016787">
    <property type="term" value="F:hydrolase activity"/>
    <property type="evidence" value="ECO:0007669"/>
    <property type="project" value="UniProtKB-KW"/>
</dbReference>
<dbReference type="InterPro" id="IPR022742">
    <property type="entry name" value="Hydrolase_4"/>
</dbReference>
<organism evidence="2 3">
    <name type="scientific">Brumimicrobium glaciale</name>
    <dbReference type="NCBI Taxonomy" id="200475"/>
    <lineage>
        <taxon>Bacteria</taxon>
        <taxon>Pseudomonadati</taxon>
        <taxon>Bacteroidota</taxon>
        <taxon>Flavobacteriia</taxon>
        <taxon>Flavobacteriales</taxon>
        <taxon>Crocinitomicaceae</taxon>
        <taxon>Brumimicrobium</taxon>
    </lineage>
</organism>
<feature type="domain" description="Serine aminopeptidase S33" evidence="1">
    <location>
        <begin position="35"/>
        <end position="238"/>
    </location>
</feature>
<dbReference type="SUPFAM" id="SSF53474">
    <property type="entry name" value="alpha/beta-Hydrolases"/>
    <property type="match status" value="1"/>
</dbReference>
<dbReference type="PANTHER" id="PTHR11614">
    <property type="entry name" value="PHOSPHOLIPASE-RELATED"/>
    <property type="match status" value="1"/>
</dbReference>
<evidence type="ECO:0000259" key="1">
    <source>
        <dbReference type="Pfam" id="PF12146"/>
    </source>
</evidence>
<dbReference type="EMBL" id="SETE01000002">
    <property type="protein sequence ID" value="RYM34573.1"/>
    <property type="molecule type" value="Genomic_DNA"/>
</dbReference>
<dbReference type="InterPro" id="IPR029058">
    <property type="entry name" value="AB_hydrolase_fold"/>
</dbReference>
<dbReference type="RefSeq" id="WP_130092582.1">
    <property type="nucleotide sequence ID" value="NZ_SETE01000002.1"/>
</dbReference>
<dbReference type="Proteomes" id="UP000293952">
    <property type="component" value="Unassembled WGS sequence"/>
</dbReference>
<protein>
    <submittedName>
        <fullName evidence="2">Alpha/beta hydrolase</fullName>
    </submittedName>
</protein>
<comment type="caution">
    <text evidence="2">The sequence shown here is derived from an EMBL/GenBank/DDBJ whole genome shotgun (WGS) entry which is preliminary data.</text>
</comment>
<evidence type="ECO:0000313" key="2">
    <source>
        <dbReference type="EMBL" id="RYM34573.1"/>
    </source>
</evidence>
<dbReference type="AlphaFoldDB" id="A0A4Q4KME5"/>
<dbReference type="InterPro" id="IPR051044">
    <property type="entry name" value="MAG_DAG_Lipase"/>
</dbReference>